<dbReference type="Proteomes" id="UP000629596">
    <property type="component" value="Unassembled WGS sequence"/>
</dbReference>
<keyword evidence="2" id="KW-1003">Cell membrane</keyword>
<dbReference type="Pfam" id="PF02687">
    <property type="entry name" value="FtsX"/>
    <property type="match status" value="2"/>
</dbReference>
<keyword evidence="4 6" id="KW-1133">Transmembrane helix</keyword>
<dbReference type="PANTHER" id="PTHR30572">
    <property type="entry name" value="MEMBRANE COMPONENT OF TRANSPORTER-RELATED"/>
    <property type="match status" value="1"/>
</dbReference>
<comment type="subcellular location">
    <subcellularLocation>
        <location evidence="1">Cell membrane</location>
        <topology evidence="1">Multi-pass membrane protein</topology>
    </subcellularLocation>
</comment>
<evidence type="ECO:0000256" key="3">
    <source>
        <dbReference type="ARBA" id="ARBA00022692"/>
    </source>
</evidence>
<sequence>MLKHYLKIAIRQILKNKVQYLLSIIGIAIGLLCFSMTSYYIRRFNNQFTAWENSDRIANIYIKSTKNSYEQPYIPGKELQALISNPVTGIEKIAYSYGFTKANITLCKAGQKEVPFQCSFLNITADFPAIFSMRTPEGQTPILKPGEAWISESSAKKMFGDETPLGKTLYFSQADNDTSAIRYSTISAVIRDLPDGVQEKKDLYFLETSTINPERRYENPVVLLDKDVSSAEINQRLQKQIPAFGNENDNYLAVRTLKEEMHKPDNLSATLLIPVIGALILVAAMINFLKFCIQSFYNRTRELSLRKCLGSDSTGLFCLLFSEIAILFILSALVSLALIEWVIPVYYQYLASQELIDEDVFIHTPTLIWQEMEYLCILLIICLLIATWAIFRIRRLSLTEGIKGTRREKHGVRNFMLGVQLFICFLFVAGAIGLGSIHNLVDEKRNNTLTEEECTRIWKIELWEPQLQGHEEEIVSHIHALAGVKDILSENIGGYPDYITKKEEAVHGIQHVVSSNYPDFMNLKIEGRMPQAPNEIAVSRSLIWELEKDGEKNPSSVQLGDKTYQITGIYEQMPFEPLYTKEQIVKANQYHRFTFLSVPDKPNYSTVYVKCVPGQEQNVRKEILRIVHNRLPESIPFELTTKQEERFRYNGGSELMSNMFTLLSVISLIITILGIYSAITLDTHSRQKEVAIRKINGAGPRVIALLFGKLYIRLLIIAAIPSLAIVYLFLHALTDSEAVISPGWLNNPLIWLEIIFLTTTIVCVTVAYRIWLISRLNPAETIKTE</sequence>
<dbReference type="PANTHER" id="PTHR30572:SF18">
    <property type="entry name" value="ABC-TYPE MACROLIDE FAMILY EXPORT SYSTEM PERMEASE COMPONENT 2"/>
    <property type="match status" value="1"/>
</dbReference>
<dbReference type="GO" id="GO:0005886">
    <property type="term" value="C:plasma membrane"/>
    <property type="evidence" value="ECO:0007669"/>
    <property type="project" value="UniProtKB-SubCell"/>
</dbReference>
<dbReference type="InterPro" id="IPR025857">
    <property type="entry name" value="MacB_PCD"/>
</dbReference>
<feature type="transmembrane region" description="Helical" evidence="6">
    <location>
        <begin position="372"/>
        <end position="393"/>
    </location>
</feature>
<feature type="transmembrane region" description="Helical" evidence="6">
    <location>
        <begin position="659"/>
        <end position="679"/>
    </location>
</feature>
<dbReference type="EMBL" id="QREV01000037">
    <property type="protein sequence ID" value="RDU48494.1"/>
    <property type="molecule type" value="Genomic_DNA"/>
</dbReference>
<keyword evidence="3 6" id="KW-0812">Transmembrane</keyword>
<evidence type="ECO:0000259" key="7">
    <source>
        <dbReference type="Pfam" id="PF02687"/>
    </source>
</evidence>
<feature type="domain" description="ABC3 transporter permease C-terminal" evidence="7">
    <location>
        <begin position="275"/>
        <end position="397"/>
    </location>
</feature>
<dbReference type="InterPro" id="IPR050250">
    <property type="entry name" value="Macrolide_Exporter_MacB"/>
</dbReference>
<dbReference type="InterPro" id="IPR003838">
    <property type="entry name" value="ABC3_permease_C"/>
</dbReference>
<evidence type="ECO:0000256" key="2">
    <source>
        <dbReference type="ARBA" id="ARBA00022475"/>
    </source>
</evidence>
<feature type="transmembrane region" description="Helical" evidence="6">
    <location>
        <begin position="20"/>
        <end position="41"/>
    </location>
</feature>
<feature type="transmembrane region" description="Helical" evidence="6">
    <location>
        <begin position="414"/>
        <end position="437"/>
    </location>
</feature>
<dbReference type="EMBL" id="JACRTI010000037">
    <property type="protein sequence ID" value="MBC8602798.1"/>
    <property type="molecule type" value="Genomic_DNA"/>
</dbReference>
<dbReference type="Pfam" id="PF12704">
    <property type="entry name" value="MacB_PCD"/>
    <property type="match status" value="1"/>
</dbReference>
<evidence type="ECO:0000259" key="8">
    <source>
        <dbReference type="Pfam" id="PF12704"/>
    </source>
</evidence>
<evidence type="ECO:0000256" key="1">
    <source>
        <dbReference type="ARBA" id="ARBA00004651"/>
    </source>
</evidence>
<evidence type="ECO:0000313" key="12">
    <source>
        <dbReference type="Proteomes" id="UP000629596"/>
    </source>
</evidence>
<name>A0A3D8HC01_9BACT</name>
<evidence type="ECO:0000313" key="11">
    <source>
        <dbReference type="Proteomes" id="UP000256321"/>
    </source>
</evidence>
<proteinExistence type="predicted"/>
<feature type="transmembrane region" description="Helical" evidence="6">
    <location>
        <begin position="710"/>
        <end position="730"/>
    </location>
</feature>
<feature type="transmembrane region" description="Helical" evidence="6">
    <location>
        <begin position="750"/>
        <end position="771"/>
    </location>
</feature>
<feature type="transmembrane region" description="Helical" evidence="6">
    <location>
        <begin position="271"/>
        <end position="293"/>
    </location>
</feature>
<feature type="domain" description="MacB-like periplasmic core" evidence="8">
    <location>
        <begin position="21"/>
        <end position="239"/>
    </location>
</feature>
<keyword evidence="12" id="KW-1185">Reference proteome</keyword>
<comment type="caution">
    <text evidence="10">The sequence shown here is derived from an EMBL/GenBank/DDBJ whole genome shotgun (WGS) entry which is preliminary data.</text>
</comment>
<keyword evidence="5 6" id="KW-0472">Membrane</keyword>
<dbReference type="GO" id="GO:0022857">
    <property type="term" value="F:transmembrane transporter activity"/>
    <property type="evidence" value="ECO:0007669"/>
    <property type="project" value="TreeGrafter"/>
</dbReference>
<protein>
    <submittedName>
        <fullName evidence="10">ABC transporter permease</fullName>
    </submittedName>
</protein>
<dbReference type="RefSeq" id="WP_115500295.1">
    <property type="nucleotide sequence ID" value="NZ_JACRTI010000037.1"/>
</dbReference>
<organism evidence="10 11">
    <name type="scientific">Parabacteroides acidifaciens</name>
    <dbReference type="NCBI Taxonomy" id="2290935"/>
    <lineage>
        <taxon>Bacteria</taxon>
        <taxon>Pseudomonadati</taxon>
        <taxon>Bacteroidota</taxon>
        <taxon>Bacteroidia</taxon>
        <taxon>Bacteroidales</taxon>
        <taxon>Tannerellaceae</taxon>
        <taxon>Parabacteroides</taxon>
    </lineage>
</organism>
<reference evidence="9 12" key="2">
    <citation type="submission" date="2020-08" db="EMBL/GenBank/DDBJ databases">
        <title>Genome public.</title>
        <authorList>
            <person name="Liu C."/>
            <person name="Sun Q."/>
        </authorList>
    </citation>
    <scope>NUCLEOTIDE SEQUENCE [LARGE SCALE GENOMIC DNA]</scope>
    <source>
        <strain evidence="9 12">426_9</strain>
    </source>
</reference>
<reference evidence="10 11" key="1">
    <citation type="submission" date="2018-07" db="EMBL/GenBank/DDBJ databases">
        <title>Parabacteroides acidifaciens nov. sp., isolated from human feces.</title>
        <authorList>
            <person name="Wang Y.J."/>
        </authorList>
    </citation>
    <scope>NUCLEOTIDE SEQUENCE [LARGE SCALE GENOMIC DNA]</scope>
    <source>
        <strain evidence="10 11">426-9</strain>
    </source>
</reference>
<feature type="domain" description="ABC3 transporter permease C-terminal" evidence="7">
    <location>
        <begin position="662"/>
        <end position="778"/>
    </location>
</feature>
<accession>A0A3D8HC01</accession>
<feature type="transmembrane region" description="Helical" evidence="6">
    <location>
        <begin position="314"/>
        <end position="339"/>
    </location>
</feature>
<evidence type="ECO:0000313" key="10">
    <source>
        <dbReference type="EMBL" id="RDU48494.1"/>
    </source>
</evidence>
<evidence type="ECO:0000256" key="5">
    <source>
        <dbReference type="ARBA" id="ARBA00023136"/>
    </source>
</evidence>
<evidence type="ECO:0000256" key="4">
    <source>
        <dbReference type="ARBA" id="ARBA00022989"/>
    </source>
</evidence>
<gene>
    <name evidence="10" type="ORF">DWU89_14210</name>
    <name evidence="9" type="ORF">H8784_13850</name>
</gene>
<evidence type="ECO:0000313" key="9">
    <source>
        <dbReference type="EMBL" id="MBC8602798.1"/>
    </source>
</evidence>
<evidence type="ECO:0000256" key="6">
    <source>
        <dbReference type="SAM" id="Phobius"/>
    </source>
</evidence>
<dbReference type="Proteomes" id="UP000256321">
    <property type="component" value="Unassembled WGS sequence"/>
</dbReference>
<dbReference type="AlphaFoldDB" id="A0A3D8HC01"/>